<keyword evidence="1" id="KW-0472">Membrane</keyword>
<dbReference type="RefSeq" id="WP_013423266.1">
    <property type="nucleotide sequence ID" value="NC_014666.1"/>
</dbReference>
<dbReference type="InParanoid" id="E3IWG4"/>
<reference evidence="2 3" key="1">
    <citation type="submission" date="2010-10" db="EMBL/GenBank/DDBJ databases">
        <title>Complete sequence of Frankia sp. EuI1c.</title>
        <authorList>
            <consortium name="US DOE Joint Genome Institute"/>
            <person name="Lucas S."/>
            <person name="Copeland A."/>
            <person name="Lapidus A."/>
            <person name="Cheng J.-F."/>
            <person name="Bruce D."/>
            <person name="Goodwin L."/>
            <person name="Pitluck S."/>
            <person name="Chertkov O."/>
            <person name="Detter J.C."/>
            <person name="Han C."/>
            <person name="Tapia R."/>
            <person name="Land M."/>
            <person name="Hauser L."/>
            <person name="Jeffries C."/>
            <person name="Kyrpides N."/>
            <person name="Ivanova N."/>
            <person name="Mikhailova N."/>
            <person name="Beauchemin N."/>
            <person name="Sen A."/>
            <person name="Sur S.A."/>
            <person name="Gtari M."/>
            <person name="Wall L."/>
            <person name="Tisa L."/>
            <person name="Woyke T."/>
        </authorList>
    </citation>
    <scope>NUCLEOTIDE SEQUENCE [LARGE SCALE GENOMIC DNA]</scope>
    <source>
        <strain evidence="3">DSM 45817 / CECT 9037 / EuI1c</strain>
    </source>
</reference>
<dbReference type="KEGG" id="fri:FraEuI1c_2098"/>
<feature type="transmembrane region" description="Helical" evidence="1">
    <location>
        <begin position="48"/>
        <end position="73"/>
    </location>
</feature>
<accession>E3IWG4</accession>
<keyword evidence="3" id="KW-1185">Reference proteome</keyword>
<feature type="transmembrane region" description="Helical" evidence="1">
    <location>
        <begin position="20"/>
        <end position="41"/>
    </location>
</feature>
<evidence type="ECO:0000313" key="2">
    <source>
        <dbReference type="EMBL" id="ADP80147.1"/>
    </source>
</evidence>
<keyword evidence="1" id="KW-0812">Transmembrane</keyword>
<gene>
    <name evidence="2" type="ordered locus">FraEuI1c_2098</name>
</gene>
<name>E3IWG4_PSEI1</name>
<dbReference type="EMBL" id="CP002299">
    <property type="protein sequence ID" value="ADP80147.1"/>
    <property type="molecule type" value="Genomic_DNA"/>
</dbReference>
<evidence type="ECO:0000313" key="3">
    <source>
        <dbReference type="Proteomes" id="UP000002484"/>
    </source>
</evidence>
<evidence type="ECO:0000256" key="1">
    <source>
        <dbReference type="SAM" id="Phobius"/>
    </source>
</evidence>
<dbReference type="STRING" id="298654.FraEuI1c_2098"/>
<dbReference type="HOGENOM" id="CLU_2649219_0_0_11"/>
<proteinExistence type="predicted"/>
<organism evidence="2 3">
    <name type="scientific">Pseudofrankia inefficax (strain DSM 45817 / CECT 9037 / DDB 130130 / EuI1c)</name>
    <name type="common">Frankia inefficax</name>
    <dbReference type="NCBI Taxonomy" id="298654"/>
    <lineage>
        <taxon>Bacteria</taxon>
        <taxon>Bacillati</taxon>
        <taxon>Actinomycetota</taxon>
        <taxon>Actinomycetes</taxon>
        <taxon>Frankiales</taxon>
        <taxon>Frankiaceae</taxon>
        <taxon>Pseudofrankia</taxon>
    </lineage>
</organism>
<protein>
    <submittedName>
        <fullName evidence="2">Uncharacterized protein</fullName>
    </submittedName>
</protein>
<dbReference type="AlphaFoldDB" id="E3IWG4"/>
<keyword evidence="1" id="KW-1133">Transmembrane helix</keyword>
<sequence>MSPTAAGSPAPQPPAESTTLLWLGLAGAISVIAALLTGMLAHPDGFSLAGAVLAGGGAFATSLGLAIAVLQAARKL</sequence>
<dbReference type="Proteomes" id="UP000002484">
    <property type="component" value="Chromosome"/>
</dbReference>